<evidence type="ECO:0000313" key="2">
    <source>
        <dbReference type="EMBL" id="GHO49128.1"/>
    </source>
</evidence>
<accession>A0A8J3IB92</accession>
<dbReference type="RefSeq" id="WP_220198238.1">
    <property type="nucleotide sequence ID" value="NZ_BNJF01000004.1"/>
</dbReference>
<organism evidence="2 3">
    <name type="scientific">Ktedonospora formicarum</name>
    <dbReference type="NCBI Taxonomy" id="2778364"/>
    <lineage>
        <taxon>Bacteria</taxon>
        <taxon>Bacillati</taxon>
        <taxon>Chloroflexota</taxon>
        <taxon>Ktedonobacteria</taxon>
        <taxon>Ktedonobacterales</taxon>
        <taxon>Ktedonobacteraceae</taxon>
        <taxon>Ktedonospora</taxon>
    </lineage>
</organism>
<keyword evidence="3" id="KW-1185">Reference proteome</keyword>
<proteinExistence type="predicted"/>
<reference evidence="2" key="1">
    <citation type="submission" date="2020-10" db="EMBL/GenBank/DDBJ databases">
        <title>Taxonomic study of unclassified bacteria belonging to the class Ktedonobacteria.</title>
        <authorList>
            <person name="Yabe S."/>
            <person name="Wang C.M."/>
            <person name="Zheng Y."/>
            <person name="Sakai Y."/>
            <person name="Cavaletti L."/>
            <person name="Monciardini P."/>
            <person name="Donadio S."/>
        </authorList>
    </citation>
    <scope>NUCLEOTIDE SEQUENCE</scope>
    <source>
        <strain evidence="2">SOSP1-1</strain>
    </source>
</reference>
<evidence type="ECO:0000256" key="1">
    <source>
        <dbReference type="SAM" id="MobiDB-lite"/>
    </source>
</evidence>
<feature type="compositionally biased region" description="Polar residues" evidence="1">
    <location>
        <begin position="12"/>
        <end position="24"/>
    </location>
</feature>
<name>A0A8J3IB92_9CHLR</name>
<gene>
    <name evidence="2" type="ORF">KSX_72910</name>
</gene>
<feature type="region of interest" description="Disordered" evidence="1">
    <location>
        <begin position="1"/>
        <end position="24"/>
    </location>
</feature>
<dbReference type="EMBL" id="BNJF01000004">
    <property type="protein sequence ID" value="GHO49128.1"/>
    <property type="molecule type" value="Genomic_DNA"/>
</dbReference>
<comment type="caution">
    <text evidence="2">The sequence shown here is derived from an EMBL/GenBank/DDBJ whole genome shotgun (WGS) entry which is preliminary data.</text>
</comment>
<protein>
    <submittedName>
        <fullName evidence="2">Uncharacterized protein</fullName>
    </submittedName>
</protein>
<dbReference type="Proteomes" id="UP000612362">
    <property type="component" value="Unassembled WGS sequence"/>
</dbReference>
<sequence length="49" mass="5444">MRHRRTTPHEVYTTSEDTVGETSSEIASTMDAKAAKRDTSVFAAFLLAR</sequence>
<dbReference type="AlphaFoldDB" id="A0A8J3IB92"/>
<evidence type="ECO:0000313" key="3">
    <source>
        <dbReference type="Proteomes" id="UP000612362"/>
    </source>
</evidence>